<evidence type="ECO:0000256" key="2">
    <source>
        <dbReference type="ARBA" id="ARBA00009622"/>
    </source>
</evidence>
<keyword evidence="5" id="KW-0677">Repeat</keyword>
<dbReference type="Proteomes" id="UP000287547">
    <property type="component" value="Unassembled WGS sequence"/>
</dbReference>
<keyword evidence="4" id="KW-0493">Microtubule</keyword>
<organism evidence="11 12">
    <name type="scientific">Kibdelosporangium aridum</name>
    <dbReference type="NCBI Taxonomy" id="2030"/>
    <lineage>
        <taxon>Bacteria</taxon>
        <taxon>Bacillati</taxon>
        <taxon>Actinomycetota</taxon>
        <taxon>Actinomycetes</taxon>
        <taxon>Pseudonocardiales</taxon>
        <taxon>Pseudonocardiaceae</taxon>
        <taxon>Kibdelosporangium</taxon>
    </lineage>
</organism>
<dbReference type="Gene3D" id="1.25.40.10">
    <property type="entry name" value="Tetratricopeptide repeat domain"/>
    <property type="match status" value="3"/>
</dbReference>
<evidence type="ECO:0000256" key="8">
    <source>
        <dbReference type="ARBA" id="ARBA00023175"/>
    </source>
</evidence>
<dbReference type="InterPro" id="IPR002151">
    <property type="entry name" value="Kinesin_light"/>
</dbReference>
<dbReference type="SUPFAM" id="SSF48452">
    <property type="entry name" value="TPR-like"/>
    <property type="match status" value="2"/>
</dbReference>
<reference evidence="11 12" key="1">
    <citation type="submission" date="2018-05" db="EMBL/GenBank/DDBJ databases">
        <title>Evolution of GPA BGCs.</title>
        <authorList>
            <person name="Waglechner N."/>
            <person name="Wright G.D."/>
        </authorList>
    </citation>
    <scope>NUCLEOTIDE SEQUENCE [LARGE SCALE GENOMIC DNA]</scope>
    <source>
        <strain evidence="11 12">A82846</strain>
    </source>
</reference>
<dbReference type="PANTHER" id="PTHR45783">
    <property type="entry name" value="KINESIN LIGHT CHAIN"/>
    <property type="match status" value="1"/>
</dbReference>
<comment type="caution">
    <text evidence="11">The sequence shown here is derived from an EMBL/GenBank/DDBJ whole genome shotgun (WGS) entry which is preliminary data.</text>
</comment>
<proteinExistence type="inferred from homology"/>
<feature type="repeat" description="TPR" evidence="10">
    <location>
        <begin position="212"/>
        <end position="245"/>
    </location>
</feature>
<sequence length="342" mass="36723">MTTDDGVAVLAQARAALDSGDLSSAKTLGERATELLTVECGAEHPDTANAQLLIASAHEQSGNFAEARRAATAALSTLDKYAAGSLRAVTILRVRAEIAVANLDRISGDLEAARTRMTRMLNSLEPGDPIAAGVHNVLGIVGKFTGRFDEAEAHYRRALQLHEPNSLGMASILHNLGGLEHERGRPEAGIPWAERGLEVRRNVRPPHHPDIAADLGALGSLYLSAGRLEDAEKAFCQAIEIFTAEYEIAVVRGNLAHLQARQGRIEQAEENYRAALAGKRKALGDDHPDIAVTCHNLGVLLFDSGRQPEGRELVNRAHDLLTARFPADHPRVVAVARTLATL</sequence>
<dbReference type="GO" id="GO:0005871">
    <property type="term" value="C:kinesin complex"/>
    <property type="evidence" value="ECO:0007669"/>
    <property type="project" value="InterPro"/>
</dbReference>
<evidence type="ECO:0000313" key="12">
    <source>
        <dbReference type="Proteomes" id="UP000287547"/>
    </source>
</evidence>
<dbReference type="GO" id="GO:0007018">
    <property type="term" value="P:microtubule-based movement"/>
    <property type="evidence" value="ECO:0007669"/>
    <property type="project" value="TreeGrafter"/>
</dbReference>
<keyword evidence="8" id="KW-0505">Motor protein</keyword>
<evidence type="ECO:0000256" key="7">
    <source>
        <dbReference type="ARBA" id="ARBA00023054"/>
    </source>
</evidence>
<dbReference type="InterPro" id="IPR019734">
    <property type="entry name" value="TPR_rpt"/>
</dbReference>
<feature type="repeat" description="TPR" evidence="10">
    <location>
        <begin position="132"/>
        <end position="165"/>
    </location>
</feature>
<keyword evidence="3" id="KW-0963">Cytoplasm</keyword>
<dbReference type="RefSeq" id="WP_037262690.1">
    <property type="nucleotide sequence ID" value="NZ_QHKI01000028.1"/>
</dbReference>
<dbReference type="EMBL" id="QHKI01000028">
    <property type="protein sequence ID" value="RSM80720.1"/>
    <property type="molecule type" value="Genomic_DNA"/>
</dbReference>
<evidence type="ECO:0000313" key="11">
    <source>
        <dbReference type="EMBL" id="RSM80720.1"/>
    </source>
</evidence>
<keyword evidence="9" id="KW-0206">Cytoskeleton</keyword>
<dbReference type="OrthoDB" id="3885120at2"/>
<keyword evidence="6 10" id="KW-0802">TPR repeat</keyword>
<evidence type="ECO:0000256" key="10">
    <source>
        <dbReference type="PROSITE-ProRule" id="PRU00339"/>
    </source>
</evidence>
<dbReference type="InterPro" id="IPR011990">
    <property type="entry name" value="TPR-like_helical_dom_sf"/>
</dbReference>
<evidence type="ECO:0000256" key="6">
    <source>
        <dbReference type="ARBA" id="ARBA00022803"/>
    </source>
</evidence>
<dbReference type="Pfam" id="PF13424">
    <property type="entry name" value="TPR_12"/>
    <property type="match status" value="3"/>
</dbReference>
<dbReference type="GO" id="GO:0005874">
    <property type="term" value="C:microtubule"/>
    <property type="evidence" value="ECO:0007669"/>
    <property type="project" value="UniProtKB-KW"/>
</dbReference>
<dbReference type="PROSITE" id="PS50005">
    <property type="entry name" value="TPR"/>
    <property type="match status" value="2"/>
</dbReference>
<dbReference type="AlphaFoldDB" id="A0A428Z3N5"/>
<evidence type="ECO:0000256" key="5">
    <source>
        <dbReference type="ARBA" id="ARBA00022737"/>
    </source>
</evidence>
<dbReference type="PANTHER" id="PTHR45783:SF3">
    <property type="entry name" value="KINESIN LIGHT CHAIN"/>
    <property type="match status" value="1"/>
</dbReference>
<keyword evidence="7" id="KW-0175">Coiled coil</keyword>
<accession>A0A428Z3N5</accession>
<evidence type="ECO:0000256" key="4">
    <source>
        <dbReference type="ARBA" id="ARBA00022701"/>
    </source>
</evidence>
<dbReference type="GO" id="GO:0019894">
    <property type="term" value="F:kinesin binding"/>
    <property type="evidence" value="ECO:0007669"/>
    <property type="project" value="TreeGrafter"/>
</dbReference>
<evidence type="ECO:0000256" key="9">
    <source>
        <dbReference type="ARBA" id="ARBA00023212"/>
    </source>
</evidence>
<dbReference type="GO" id="GO:0005737">
    <property type="term" value="C:cytoplasm"/>
    <property type="evidence" value="ECO:0007669"/>
    <property type="project" value="TreeGrafter"/>
</dbReference>
<protein>
    <submittedName>
        <fullName evidence="11">Tetratricopeptide repeat protein</fullName>
    </submittedName>
</protein>
<evidence type="ECO:0000256" key="3">
    <source>
        <dbReference type="ARBA" id="ARBA00022490"/>
    </source>
</evidence>
<gene>
    <name evidence="11" type="ORF">DMH04_29790</name>
</gene>
<name>A0A428Z3N5_KIBAR</name>
<dbReference type="SMART" id="SM00028">
    <property type="entry name" value="TPR"/>
    <property type="match status" value="6"/>
</dbReference>
<comment type="similarity">
    <text evidence="2">Belongs to the kinesin light chain family.</text>
</comment>
<comment type="subcellular location">
    <subcellularLocation>
        <location evidence="1">Cytoplasm</location>
        <location evidence="1">Cytoskeleton</location>
    </subcellularLocation>
</comment>
<dbReference type="Pfam" id="PF13181">
    <property type="entry name" value="TPR_8"/>
    <property type="match status" value="1"/>
</dbReference>
<evidence type="ECO:0000256" key="1">
    <source>
        <dbReference type="ARBA" id="ARBA00004245"/>
    </source>
</evidence>